<protein>
    <recommendedName>
        <fullName evidence="9">L,D-TPase catalytic domain-containing protein</fullName>
    </recommendedName>
</protein>
<dbReference type="CDD" id="cd16913">
    <property type="entry name" value="YkuD_like"/>
    <property type="match status" value="1"/>
</dbReference>
<evidence type="ECO:0000256" key="6">
    <source>
        <dbReference type="PROSITE-ProRule" id="PRU01373"/>
    </source>
</evidence>
<gene>
    <name evidence="10" type="ORF">DOK78_000551</name>
</gene>
<dbReference type="RefSeq" id="WP_207942026.1">
    <property type="nucleotide sequence ID" value="NZ_CP147251.1"/>
</dbReference>
<dbReference type="InterPro" id="IPR050979">
    <property type="entry name" value="LD-transpeptidase"/>
</dbReference>
<dbReference type="PANTHER" id="PTHR30582">
    <property type="entry name" value="L,D-TRANSPEPTIDASE"/>
    <property type="match status" value="1"/>
</dbReference>
<dbReference type="InterPro" id="IPR022029">
    <property type="entry name" value="YoaR-like_PG-bd"/>
</dbReference>
<dbReference type="InterPro" id="IPR038063">
    <property type="entry name" value="Transpep_catalytic_dom"/>
</dbReference>
<dbReference type="Proteomes" id="UP000664701">
    <property type="component" value="Chromosome"/>
</dbReference>
<comment type="pathway">
    <text evidence="1 6">Cell wall biogenesis; peptidoglycan biosynthesis.</text>
</comment>
<keyword evidence="5 6" id="KW-0961">Cell wall biogenesis/degradation</keyword>
<dbReference type="SUPFAM" id="SSF141523">
    <property type="entry name" value="L,D-transpeptidase catalytic domain-like"/>
    <property type="match status" value="1"/>
</dbReference>
<keyword evidence="4 6" id="KW-0573">Peptidoglycan synthesis</keyword>
<reference evidence="10 11" key="1">
    <citation type="submission" date="2021-03" db="EMBL/GenBank/DDBJ databases">
        <authorList>
            <person name="Gilmore M.S."/>
            <person name="Schwartzman J."/>
            <person name="Van Tyne D."/>
            <person name="Martin M."/>
            <person name="Earl A.M."/>
            <person name="Manson A.L."/>
            <person name="Straub T."/>
            <person name="Salamzade R."/>
            <person name="Saavedra J."/>
            <person name="Lebreton F."/>
            <person name="Prichula J."/>
            <person name="Schaufler K."/>
            <person name="Gaca A."/>
            <person name="Sgardioli B."/>
            <person name="Wagenaar J."/>
            <person name="Strong T."/>
        </authorList>
    </citation>
    <scope>NUCLEOTIDE SEQUENCE [LARGE SCALE GENOMIC DNA]</scope>
    <source>
        <strain evidence="10 11">DIV2402</strain>
    </source>
</reference>
<keyword evidence="3 6" id="KW-0133">Cell shape</keyword>
<name>A0ABZ2SKE6_9ENTE</name>
<dbReference type="PROSITE" id="PS52029">
    <property type="entry name" value="LD_TPASE"/>
    <property type="match status" value="1"/>
</dbReference>
<keyword evidence="8" id="KW-0472">Membrane</keyword>
<feature type="active site" description="Nucleophile" evidence="6">
    <location>
        <position position="444"/>
    </location>
</feature>
<evidence type="ECO:0000256" key="1">
    <source>
        <dbReference type="ARBA" id="ARBA00004752"/>
    </source>
</evidence>
<dbReference type="InterPro" id="IPR005490">
    <property type="entry name" value="LD_TPept_cat_dom"/>
</dbReference>
<keyword evidence="2" id="KW-0808">Transferase</keyword>
<dbReference type="Pfam" id="PF03734">
    <property type="entry name" value="YkuD"/>
    <property type="match status" value="1"/>
</dbReference>
<feature type="coiled-coil region" evidence="7">
    <location>
        <begin position="133"/>
        <end position="160"/>
    </location>
</feature>
<keyword evidence="11" id="KW-1185">Reference proteome</keyword>
<accession>A0ABZ2SKE6</accession>
<organism evidence="10 11">
    <name type="scientific">Candidatus Enterococcus lowellii</name>
    <dbReference type="NCBI Taxonomy" id="2230877"/>
    <lineage>
        <taxon>Bacteria</taxon>
        <taxon>Bacillati</taxon>
        <taxon>Bacillota</taxon>
        <taxon>Bacilli</taxon>
        <taxon>Lactobacillales</taxon>
        <taxon>Enterococcaceae</taxon>
        <taxon>Enterococcus</taxon>
    </lineage>
</organism>
<feature type="domain" description="L,D-TPase catalytic" evidence="9">
    <location>
        <begin position="345"/>
        <end position="468"/>
    </location>
</feature>
<reference evidence="10 11" key="2">
    <citation type="submission" date="2024-03" db="EMBL/GenBank/DDBJ databases">
        <title>The Genome Sequence of Enterococcus sp. DIV2402.</title>
        <authorList>
            <consortium name="The Broad Institute Genomics Platform"/>
            <consortium name="The Broad Institute Microbial Omics Core"/>
            <consortium name="The Broad Institute Genomic Center for Infectious Diseases"/>
            <person name="Earl A."/>
            <person name="Manson A."/>
            <person name="Gilmore M."/>
            <person name="Schwartman J."/>
            <person name="Shea T."/>
            <person name="Abouelleil A."/>
            <person name="Cao P."/>
            <person name="Chapman S."/>
            <person name="Cusick C."/>
            <person name="Young S."/>
            <person name="Neafsey D."/>
            <person name="Nusbaum C."/>
            <person name="Birren B."/>
        </authorList>
    </citation>
    <scope>NUCLEOTIDE SEQUENCE [LARGE SCALE GENOMIC DNA]</scope>
    <source>
        <strain evidence="10 11">DIV2402</strain>
    </source>
</reference>
<keyword evidence="7" id="KW-0175">Coiled coil</keyword>
<sequence>MSLSGKRSMTSTTQKVIIGVLVGILVIVAGYSYRSTYYVDRFLPKTYVEDINVSELTVEEANKKLHDRYAAQEFTLKENDQEWKTINKHEFGLNTDFTSDLEKMQNDQSQWLWGTASLGSKQNLSLNEAAFDEDILADKTEELKKELDELNKDRQVTEDAKLTKGEDGFEITPEVTGTKFDVQQTIEDFKTELLTGKDELNLDTYKTTPKITSDNAELNKEADALNKIAHVNASYTINGNTFEIPKDKIMDWLSYKDGKADINRDKVREYVASLGEKYNTSTNDSKFNSTKRGEVTVPAGTLSWTIAPDDETDALIADLSNGEDFTRTPIAQGSADAGAPLFSDTYVEVDLQNQHMWYYKEGKVVLETDIVSGKPKTPTPPGVFYIWNKERNATLRGTNDDGSKYAEPVDYWMPIDWTGVGIHDSNWQPAYGGELWKTVGSHGCVNTPPGVMAELFDMVEVGTPVIVL</sequence>
<evidence type="ECO:0000256" key="2">
    <source>
        <dbReference type="ARBA" id="ARBA00022679"/>
    </source>
</evidence>
<keyword evidence="8" id="KW-0812">Transmembrane</keyword>
<dbReference type="PANTHER" id="PTHR30582:SF33">
    <property type="entry name" value="EXPORTED PROTEIN"/>
    <property type="match status" value="1"/>
</dbReference>
<dbReference type="Gene3D" id="2.40.440.10">
    <property type="entry name" value="L,D-transpeptidase catalytic domain-like"/>
    <property type="match status" value="1"/>
</dbReference>
<dbReference type="EMBL" id="CP147251">
    <property type="protein sequence ID" value="WYJ75963.1"/>
    <property type="molecule type" value="Genomic_DNA"/>
</dbReference>
<proteinExistence type="predicted"/>
<evidence type="ECO:0000259" key="9">
    <source>
        <dbReference type="PROSITE" id="PS52029"/>
    </source>
</evidence>
<evidence type="ECO:0000313" key="10">
    <source>
        <dbReference type="EMBL" id="WYJ75963.1"/>
    </source>
</evidence>
<dbReference type="Gene3D" id="3.10.20.800">
    <property type="match status" value="1"/>
</dbReference>
<keyword evidence="8" id="KW-1133">Transmembrane helix</keyword>
<dbReference type="InterPro" id="IPR038054">
    <property type="entry name" value="LD_TPept-like_central_sf"/>
</dbReference>
<dbReference type="SUPFAM" id="SSF143985">
    <property type="entry name" value="L,D-transpeptidase pre-catalytic domain-like"/>
    <property type="match status" value="1"/>
</dbReference>
<feature type="transmembrane region" description="Helical" evidence="8">
    <location>
        <begin position="16"/>
        <end position="33"/>
    </location>
</feature>
<dbReference type="Pfam" id="PF12229">
    <property type="entry name" value="PG_binding_4"/>
    <property type="match status" value="1"/>
</dbReference>
<evidence type="ECO:0000256" key="7">
    <source>
        <dbReference type="SAM" id="Coils"/>
    </source>
</evidence>
<evidence type="ECO:0000256" key="3">
    <source>
        <dbReference type="ARBA" id="ARBA00022960"/>
    </source>
</evidence>
<feature type="active site" description="Proton donor/acceptor" evidence="6">
    <location>
        <position position="423"/>
    </location>
</feature>
<evidence type="ECO:0000256" key="4">
    <source>
        <dbReference type="ARBA" id="ARBA00022984"/>
    </source>
</evidence>
<evidence type="ECO:0000256" key="8">
    <source>
        <dbReference type="SAM" id="Phobius"/>
    </source>
</evidence>
<evidence type="ECO:0000256" key="5">
    <source>
        <dbReference type="ARBA" id="ARBA00023316"/>
    </source>
</evidence>
<evidence type="ECO:0000313" key="11">
    <source>
        <dbReference type="Proteomes" id="UP000664701"/>
    </source>
</evidence>